<keyword evidence="2" id="KW-0812">Transmembrane</keyword>
<feature type="compositionally biased region" description="Basic and acidic residues" evidence="1">
    <location>
        <begin position="209"/>
        <end position="222"/>
    </location>
</feature>
<dbReference type="AlphaFoldDB" id="A0AAE3W153"/>
<gene>
    <name evidence="4" type="ORF">J2S42_004084</name>
</gene>
<feature type="region of interest" description="Disordered" evidence="1">
    <location>
        <begin position="203"/>
        <end position="311"/>
    </location>
</feature>
<feature type="chain" id="PRO_5041908897" evidence="3">
    <location>
        <begin position="32"/>
        <end position="381"/>
    </location>
</feature>
<sequence length="381" mass="38314">MAFRTRNFARLCAATALAAGATGFFAAPALAAPSGTDFSIVTEDITGPDGAPLAPGASSEVITTITNVGDEVITGFKLSVTLPESVSFKNQVAAEFCSYEGQTVTCTFDDGWALVPAGEEDPENDIYSAWEVPFEVTIAADAKGPVLDGGKSSGEISYYADLETGVEKDADTGAVTGTQFQPAAFSASGAGTFTTVSYKTAANAKTPGRHGDKGKDRFKQNDKWAGGHNCGHPPKPPKPTPPATTPPATTPPVTTPPATTPPATTPPATTPPATTPPATTPPATTPPATTPPATTPPATTPPASPSPQLPTTIQHEDAFVALVSVPGGNGGGEPGLPVTGPQTAIIGGVGAAVLVGGAVVFMMARRRKVVTITPGDGNSAL</sequence>
<dbReference type="RefSeq" id="WP_307241435.1">
    <property type="nucleotide sequence ID" value="NZ_JAUSUZ010000001.1"/>
</dbReference>
<evidence type="ECO:0000256" key="1">
    <source>
        <dbReference type="SAM" id="MobiDB-lite"/>
    </source>
</evidence>
<keyword evidence="5" id="KW-1185">Reference proteome</keyword>
<accession>A0AAE3W153</accession>
<dbReference type="PRINTS" id="PR01217">
    <property type="entry name" value="PRICHEXTENSN"/>
</dbReference>
<comment type="caution">
    <text evidence="4">The sequence shown here is derived from an EMBL/GenBank/DDBJ whole genome shotgun (WGS) entry which is preliminary data.</text>
</comment>
<proteinExistence type="predicted"/>
<evidence type="ECO:0000313" key="4">
    <source>
        <dbReference type="EMBL" id="MDQ0367415.1"/>
    </source>
</evidence>
<feature type="signal peptide" evidence="3">
    <location>
        <begin position="1"/>
        <end position="31"/>
    </location>
</feature>
<evidence type="ECO:0000256" key="3">
    <source>
        <dbReference type="SAM" id="SignalP"/>
    </source>
</evidence>
<feature type="compositionally biased region" description="Pro residues" evidence="1">
    <location>
        <begin position="233"/>
        <end position="308"/>
    </location>
</feature>
<keyword evidence="2" id="KW-0472">Membrane</keyword>
<evidence type="ECO:0000313" key="5">
    <source>
        <dbReference type="Proteomes" id="UP001240236"/>
    </source>
</evidence>
<protein>
    <submittedName>
        <fullName evidence="4">Uncharacterized protein</fullName>
    </submittedName>
</protein>
<keyword evidence="3" id="KW-0732">Signal</keyword>
<evidence type="ECO:0000256" key="2">
    <source>
        <dbReference type="SAM" id="Phobius"/>
    </source>
</evidence>
<reference evidence="4 5" key="1">
    <citation type="submission" date="2023-07" db="EMBL/GenBank/DDBJ databases">
        <title>Sequencing the genomes of 1000 actinobacteria strains.</title>
        <authorList>
            <person name="Klenk H.-P."/>
        </authorList>
    </citation>
    <scope>NUCLEOTIDE SEQUENCE [LARGE SCALE GENOMIC DNA]</scope>
    <source>
        <strain evidence="4 5">DSM 44709</strain>
    </source>
</reference>
<name>A0AAE3W153_9ACTN</name>
<keyword evidence="2" id="KW-1133">Transmembrane helix</keyword>
<dbReference type="Proteomes" id="UP001240236">
    <property type="component" value="Unassembled WGS sequence"/>
</dbReference>
<feature type="transmembrane region" description="Helical" evidence="2">
    <location>
        <begin position="344"/>
        <end position="364"/>
    </location>
</feature>
<organism evidence="4 5">
    <name type="scientific">Catenuloplanes indicus</name>
    <dbReference type="NCBI Taxonomy" id="137267"/>
    <lineage>
        <taxon>Bacteria</taxon>
        <taxon>Bacillati</taxon>
        <taxon>Actinomycetota</taxon>
        <taxon>Actinomycetes</taxon>
        <taxon>Micromonosporales</taxon>
        <taxon>Micromonosporaceae</taxon>
        <taxon>Catenuloplanes</taxon>
    </lineage>
</organism>
<dbReference type="EMBL" id="JAUSUZ010000001">
    <property type="protein sequence ID" value="MDQ0367415.1"/>
    <property type="molecule type" value="Genomic_DNA"/>
</dbReference>